<dbReference type="InterPro" id="IPR012338">
    <property type="entry name" value="Beta-lactam/transpept-like"/>
</dbReference>
<evidence type="ECO:0000256" key="28">
    <source>
        <dbReference type="SAM" id="MobiDB-lite"/>
    </source>
</evidence>
<evidence type="ECO:0000259" key="29">
    <source>
        <dbReference type="Pfam" id="PF00905"/>
    </source>
</evidence>
<dbReference type="GO" id="GO:0009252">
    <property type="term" value="P:peptidoglycan biosynthetic process"/>
    <property type="evidence" value="ECO:0007669"/>
    <property type="project" value="UniProtKB-UniPathway"/>
</dbReference>
<evidence type="ECO:0000256" key="18">
    <source>
        <dbReference type="ARBA" id="ARBA00022984"/>
    </source>
</evidence>
<keyword evidence="9" id="KW-0997">Cell inner membrane</keyword>
<feature type="region of interest" description="Disordered" evidence="28">
    <location>
        <begin position="741"/>
        <end position="790"/>
    </location>
</feature>
<dbReference type="SUPFAM" id="SSF56601">
    <property type="entry name" value="beta-lactamase/transpeptidase-like"/>
    <property type="match status" value="1"/>
</dbReference>
<evidence type="ECO:0000256" key="9">
    <source>
        <dbReference type="ARBA" id="ARBA00022519"/>
    </source>
</evidence>
<comment type="pathway">
    <text evidence="3">Cell wall biogenesis; peptidoglycan biosynthesis.</text>
</comment>
<evidence type="ECO:0000256" key="6">
    <source>
        <dbReference type="ARBA" id="ARBA00012448"/>
    </source>
</evidence>
<dbReference type="PANTHER" id="PTHR32282:SF27">
    <property type="entry name" value="PENICILLIN-BINDING PROTEIN 1A"/>
    <property type="match status" value="1"/>
</dbReference>
<evidence type="ECO:0000256" key="5">
    <source>
        <dbReference type="ARBA" id="ARBA00007739"/>
    </source>
</evidence>
<evidence type="ECO:0000256" key="27">
    <source>
        <dbReference type="ARBA" id="ARBA00060592"/>
    </source>
</evidence>
<evidence type="ECO:0000256" key="17">
    <source>
        <dbReference type="ARBA" id="ARBA00022968"/>
    </source>
</evidence>
<evidence type="ECO:0000256" key="15">
    <source>
        <dbReference type="ARBA" id="ARBA00022801"/>
    </source>
</evidence>
<dbReference type="AlphaFoldDB" id="A0A4Q7ZA66"/>
<dbReference type="GO" id="GO:0006508">
    <property type="term" value="P:proteolysis"/>
    <property type="evidence" value="ECO:0007669"/>
    <property type="project" value="UniProtKB-KW"/>
</dbReference>
<dbReference type="InterPro" id="IPR031376">
    <property type="entry name" value="PCB_OB"/>
</dbReference>
<dbReference type="Pfam" id="PF00912">
    <property type="entry name" value="Transgly"/>
    <property type="match status" value="1"/>
</dbReference>
<evidence type="ECO:0000256" key="7">
    <source>
        <dbReference type="ARBA" id="ARBA00018638"/>
    </source>
</evidence>
<keyword evidence="22" id="KW-0511">Multifunctional enzyme</keyword>
<dbReference type="InterPro" id="IPR001460">
    <property type="entry name" value="PCN-bd_Tpept"/>
</dbReference>
<accession>A0A4Q7ZA66</accession>
<dbReference type="GO" id="GO:0005886">
    <property type="term" value="C:plasma membrane"/>
    <property type="evidence" value="ECO:0007669"/>
    <property type="project" value="UniProtKB-SubCell"/>
</dbReference>
<evidence type="ECO:0000259" key="30">
    <source>
        <dbReference type="Pfam" id="PF00912"/>
    </source>
</evidence>
<keyword evidence="17" id="KW-0735">Signal-anchor</keyword>
<reference evidence="32 33" key="1">
    <citation type="submission" date="2019-02" db="EMBL/GenBank/DDBJ databases">
        <title>Genomic Encyclopedia of Type Strains, Phase IV (KMG-IV): sequencing the most valuable type-strain genomes for metagenomic binning, comparative biology and taxonomic classification.</title>
        <authorList>
            <person name="Goeker M."/>
        </authorList>
    </citation>
    <scope>NUCLEOTIDE SEQUENCE [LARGE SCALE GENOMIC DNA]</scope>
    <source>
        <strain evidence="32 33">DSM 105135</strain>
    </source>
</reference>
<evidence type="ECO:0000256" key="25">
    <source>
        <dbReference type="ARBA" id="ARBA00044770"/>
    </source>
</evidence>
<dbReference type="SUPFAM" id="SSF53955">
    <property type="entry name" value="Lysozyme-like"/>
    <property type="match status" value="1"/>
</dbReference>
<evidence type="ECO:0000256" key="22">
    <source>
        <dbReference type="ARBA" id="ARBA00023268"/>
    </source>
</evidence>
<evidence type="ECO:0000256" key="16">
    <source>
        <dbReference type="ARBA" id="ARBA00022960"/>
    </source>
</evidence>
<evidence type="ECO:0000256" key="14">
    <source>
        <dbReference type="ARBA" id="ARBA00022692"/>
    </source>
</evidence>
<comment type="similarity">
    <text evidence="4">In the C-terminal section; belongs to the transpeptidase family.</text>
</comment>
<dbReference type="GO" id="GO:0008658">
    <property type="term" value="F:penicillin binding"/>
    <property type="evidence" value="ECO:0007669"/>
    <property type="project" value="InterPro"/>
</dbReference>
<feature type="compositionally biased region" description="Polar residues" evidence="28">
    <location>
        <begin position="759"/>
        <end position="770"/>
    </location>
</feature>
<comment type="catalytic activity">
    <reaction evidence="24">
        <text>Preferential cleavage: (Ac)2-L-Lys-D-Ala-|-D-Ala. Also transpeptidation of peptidyl-alanyl moieties that are N-acyl substituents of D-alanine.</text>
        <dbReference type="EC" id="3.4.16.4"/>
    </reaction>
</comment>
<keyword evidence="33" id="KW-1185">Reference proteome</keyword>
<dbReference type="Gene3D" id="3.40.710.10">
    <property type="entry name" value="DD-peptidase/beta-lactamase superfamily"/>
    <property type="match status" value="2"/>
</dbReference>
<evidence type="ECO:0000256" key="12">
    <source>
        <dbReference type="ARBA" id="ARBA00022676"/>
    </source>
</evidence>
<comment type="pathway">
    <text evidence="27">Glycan biosynthesis.</text>
</comment>
<evidence type="ECO:0000256" key="19">
    <source>
        <dbReference type="ARBA" id="ARBA00022989"/>
    </source>
</evidence>
<dbReference type="InterPro" id="IPR001264">
    <property type="entry name" value="Glyco_trans_51"/>
</dbReference>
<dbReference type="EMBL" id="SHKX01000010">
    <property type="protein sequence ID" value="RZU47472.1"/>
    <property type="molecule type" value="Genomic_DNA"/>
</dbReference>
<evidence type="ECO:0000313" key="33">
    <source>
        <dbReference type="Proteomes" id="UP000292423"/>
    </source>
</evidence>
<dbReference type="FunFam" id="1.10.3810.10:FF:000003">
    <property type="entry name" value="Penicillin-binding protein 1a"/>
    <property type="match status" value="1"/>
</dbReference>
<dbReference type="GO" id="GO:0009002">
    <property type="term" value="F:serine-type D-Ala-D-Ala carboxypeptidase activity"/>
    <property type="evidence" value="ECO:0007669"/>
    <property type="project" value="UniProtKB-EC"/>
</dbReference>
<feature type="domain" description="Glycosyl transferase family 51" evidence="30">
    <location>
        <begin position="51"/>
        <end position="226"/>
    </location>
</feature>
<keyword evidence="15" id="KW-0378">Hydrolase</keyword>
<dbReference type="GO" id="GO:0008360">
    <property type="term" value="P:regulation of cell shape"/>
    <property type="evidence" value="ECO:0007669"/>
    <property type="project" value="UniProtKB-KW"/>
</dbReference>
<dbReference type="InterPro" id="IPR023346">
    <property type="entry name" value="Lysozyme-like_dom_sf"/>
</dbReference>
<evidence type="ECO:0000256" key="1">
    <source>
        <dbReference type="ARBA" id="ARBA00002624"/>
    </source>
</evidence>
<keyword evidence="16" id="KW-0133">Cell shape</keyword>
<dbReference type="Gene3D" id="1.10.3810.10">
    <property type="entry name" value="Biosynthetic peptidoglycan transglycosylase-like"/>
    <property type="match status" value="1"/>
</dbReference>
<keyword evidence="10" id="KW-0121">Carboxypeptidase</keyword>
<keyword evidence="12" id="KW-0328">Glycosyltransferase</keyword>
<dbReference type="EC" id="3.4.16.4" evidence="6"/>
<evidence type="ECO:0000256" key="10">
    <source>
        <dbReference type="ARBA" id="ARBA00022645"/>
    </source>
</evidence>
<comment type="catalytic activity">
    <reaction evidence="26">
        <text>[GlcNAc-(1-&gt;4)-Mur2Ac(oyl-L-Ala-gamma-D-Glu-L-Lys-D-Ala-D-Ala)](n)-di-trans,octa-cis-undecaprenyl diphosphate + beta-D-GlcNAc-(1-&gt;4)-Mur2Ac(oyl-L-Ala-gamma-D-Glu-L-Lys-D-Ala-D-Ala)-di-trans,octa-cis-undecaprenyl diphosphate = [GlcNAc-(1-&gt;4)-Mur2Ac(oyl-L-Ala-gamma-D-Glu-L-Lys-D-Ala-D-Ala)](n+1)-di-trans,octa-cis-undecaprenyl diphosphate + di-trans,octa-cis-undecaprenyl diphosphate + H(+)</text>
        <dbReference type="Rhea" id="RHEA:23708"/>
        <dbReference type="Rhea" id="RHEA-COMP:9602"/>
        <dbReference type="Rhea" id="RHEA-COMP:9603"/>
        <dbReference type="ChEBI" id="CHEBI:15378"/>
        <dbReference type="ChEBI" id="CHEBI:58405"/>
        <dbReference type="ChEBI" id="CHEBI:60033"/>
        <dbReference type="ChEBI" id="CHEBI:78435"/>
        <dbReference type="EC" id="2.4.99.28"/>
    </reaction>
</comment>
<keyword evidence="18" id="KW-0573">Peptidoglycan synthesis</keyword>
<comment type="similarity">
    <text evidence="5">In the N-terminal section; belongs to the glycosyltransferase 51 family.</text>
</comment>
<dbReference type="NCBIfam" id="TIGR02074">
    <property type="entry name" value="PBP_1a_fam"/>
    <property type="match status" value="1"/>
</dbReference>
<dbReference type="GO" id="GO:0046677">
    <property type="term" value="P:response to antibiotic"/>
    <property type="evidence" value="ECO:0007669"/>
    <property type="project" value="UniProtKB-KW"/>
</dbReference>
<protein>
    <recommendedName>
        <fullName evidence="7">Penicillin-binding protein 1A</fullName>
        <ecNumber evidence="25">2.4.99.28</ecNumber>
        <ecNumber evidence="6">3.4.16.4</ecNumber>
    </recommendedName>
</protein>
<evidence type="ECO:0000256" key="8">
    <source>
        <dbReference type="ARBA" id="ARBA00022475"/>
    </source>
</evidence>
<dbReference type="Pfam" id="PF17092">
    <property type="entry name" value="PCB_OB"/>
    <property type="match status" value="1"/>
</dbReference>
<evidence type="ECO:0000256" key="23">
    <source>
        <dbReference type="ARBA" id="ARBA00023316"/>
    </source>
</evidence>
<evidence type="ECO:0000256" key="11">
    <source>
        <dbReference type="ARBA" id="ARBA00022670"/>
    </source>
</evidence>
<comment type="subcellular location">
    <subcellularLocation>
        <location evidence="2">Cell inner membrane</location>
        <topology evidence="2">Single-pass type II membrane protein</topology>
    </subcellularLocation>
</comment>
<keyword evidence="23" id="KW-0961">Cell wall biogenesis/degradation</keyword>
<evidence type="ECO:0000256" key="24">
    <source>
        <dbReference type="ARBA" id="ARBA00034000"/>
    </source>
</evidence>
<organism evidence="32 33">
    <name type="scientific">Fluviicoccus keumensis</name>
    <dbReference type="NCBI Taxonomy" id="1435465"/>
    <lineage>
        <taxon>Bacteria</taxon>
        <taxon>Pseudomonadati</taxon>
        <taxon>Pseudomonadota</taxon>
        <taxon>Gammaproteobacteria</taxon>
        <taxon>Moraxellales</taxon>
        <taxon>Moraxellaceae</taxon>
        <taxon>Fluviicoccus</taxon>
    </lineage>
</organism>
<dbReference type="InterPro" id="IPR036950">
    <property type="entry name" value="PBP_transglycosylase"/>
</dbReference>
<feature type="domain" description="Penicillin-binding protein OB-like" evidence="31">
    <location>
        <begin position="321"/>
        <end position="408"/>
    </location>
</feature>
<comment type="caution">
    <text evidence="32">The sequence shown here is derived from an EMBL/GenBank/DDBJ whole genome shotgun (WGS) entry which is preliminary data.</text>
</comment>
<name>A0A4Q7ZA66_9GAMM</name>
<dbReference type="PANTHER" id="PTHR32282">
    <property type="entry name" value="BINDING PROTEIN TRANSPEPTIDASE, PUTATIVE-RELATED"/>
    <property type="match status" value="1"/>
</dbReference>
<gene>
    <name evidence="32" type="ORF">EV700_0434</name>
</gene>
<keyword evidence="19" id="KW-1133">Transmembrane helix</keyword>
<dbReference type="InterPro" id="IPR050396">
    <property type="entry name" value="Glycosyltr_51/Transpeptidase"/>
</dbReference>
<evidence type="ECO:0000256" key="4">
    <source>
        <dbReference type="ARBA" id="ARBA00007090"/>
    </source>
</evidence>
<evidence type="ECO:0000256" key="2">
    <source>
        <dbReference type="ARBA" id="ARBA00004249"/>
    </source>
</evidence>
<evidence type="ECO:0000313" key="32">
    <source>
        <dbReference type="EMBL" id="RZU47472.1"/>
    </source>
</evidence>
<keyword evidence="21" id="KW-0046">Antibiotic resistance</keyword>
<evidence type="ECO:0000256" key="13">
    <source>
        <dbReference type="ARBA" id="ARBA00022679"/>
    </source>
</evidence>
<feature type="compositionally biased region" description="Low complexity" evidence="28">
    <location>
        <begin position="771"/>
        <end position="790"/>
    </location>
</feature>
<keyword evidence="11" id="KW-0645">Protease</keyword>
<evidence type="ECO:0000256" key="21">
    <source>
        <dbReference type="ARBA" id="ARBA00023251"/>
    </source>
</evidence>
<feature type="domain" description="Penicillin-binding protein transpeptidase" evidence="29">
    <location>
        <begin position="413"/>
        <end position="694"/>
    </location>
</feature>
<keyword evidence="20" id="KW-0472">Membrane</keyword>
<dbReference type="GO" id="GO:0008955">
    <property type="term" value="F:peptidoglycan glycosyltransferase activity"/>
    <property type="evidence" value="ECO:0007669"/>
    <property type="project" value="UniProtKB-EC"/>
</dbReference>
<proteinExistence type="inferred from homology"/>
<evidence type="ECO:0000256" key="20">
    <source>
        <dbReference type="ARBA" id="ARBA00023136"/>
    </source>
</evidence>
<keyword evidence="13" id="KW-0808">Transferase</keyword>
<sequence length="790" mass="85452">MPALLAATFAGLLSLILLGSGVYLYLNPQLPNVTQLREIALETPLQIYSSDGKLISEFGEKHSRPLKYAEIPPMFVNAFLAAEDDNFFKHGGISLKGLGRAFVDILQTGSIQSGGSTITMQVAKNYFLTSKRTFSRKFTEILLARDIEQALSKQEILALYVNKIFLGQRAYGIGAAAEVYYGKNVNQLSIAEMAMIAGLPKAPSKYNPVVNPKRALQRRDWILGRMLHLGFITEAQYQEALAQPTNLNFRPATTEVYGPWIAEMVRAALVARFGENIQGAGYRIYTTVQADMQNAAVKSVIDGLIAYDHRHGWRGPEANGQPLSDFYEAGGLQPAKVTAVSKRNFTALLKDSTSVRVDWEGMSWARPYKGVNSVGAYPANAGQIVHVDDIIRVRKSGNGWALAQIPAVQGQLIAVDPESGAIKALAGGFDYSRSQFNRSLQGWRQAGSTLKPFIYTLALERGYTPNSIINDAPLTIGNWSPSNSDGEFMGPITLRRALYLSRNLVSVRLLQAVGVDRARSYLDRFGFIDTQLPKNLTLALGTAQVLPVQMATAYSVIANGGYRINPYFIERIEDSHGKVLFTANPERICRDCEKPAPLPQSTSPIEITGEGTHITTTNPADAAVPAAPETRPFTPVAKRVMGAKSAYQMANILRDVIVHGTGRGALSLGRSDIAGKTGTTNDAKDAWFAGFNPHMVAIAWVGFDNPSPLGRLEYGGYAALPIWTGFMKQALSGIEERWLEPPEGMAPAPQPANNGGLPDSSTAPSADGTTPASDGAAPADAAQAAPEDIF</sequence>
<dbReference type="Pfam" id="PF00905">
    <property type="entry name" value="Transpeptidase"/>
    <property type="match status" value="1"/>
</dbReference>
<dbReference type="EC" id="2.4.99.28" evidence="25"/>
<evidence type="ECO:0000256" key="3">
    <source>
        <dbReference type="ARBA" id="ARBA00004752"/>
    </source>
</evidence>
<keyword evidence="8" id="KW-1003">Cell membrane</keyword>
<dbReference type="GO" id="GO:0071555">
    <property type="term" value="P:cell wall organization"/>
    <property type="evidence" value="ECO:0007669"/>
    <property type="project" value="UniProtKB-KW"/>
</dbReference>
<evidence type="ECO:0000259" key="31">
    <source>
        <dbReference type="Pfam" id="PF17092"/>
    </source>
</evidence>
<evidence type="ECO:0000256" key="26">
    <source>
        <dbReference type="ARBA" id="ARBA00049902"/>
    </source>
</evidence>
<dbReference type="UniPathway" id="UPA00219"/>
<keyword evidence="14" id="KW-0812">Transmembrane</keyword>
<dbReference type="GO" id="GO:0030288">
    <property type="term" value="C:outer membrane-bounded periplasmic space"/>
    <property type="evidence" value="ECO:0007669"/>
    <property type="project" value="TreeGrafter"/>
</dbReference>
<comment type="function">
    <text evidence="1">Cell wall formation. Synthesis of cross-linked peptidoglycan from the lipid intermediates. The enzyme has a penicillin-insensitive transglycosylase N-terminal domain (formation of linear glycan strands) and a penicillin-sensitive transpeptidase C-terminal domain (cross-linking of the peptide subunits).</text>
</comment>
<dbReference type="Proteomes" id="UP000292423">
    <property type="component" value="Unassembled WGS sequence"/>
</dbReference>